<comment type="caution">
    <text evidence="3">The sequence shown here is derived from an EMBL/GenBank/DDBJ whole genome shotgun (WGS) entry which is preliminary data.</text>
</comment>
<reference evidence="3 4" key="1">
    <citation type="submission" date="2020-08" db="EMBL/GenBank/DDBJ databases">
        <title>Genomic Encyclopedia of Type Strains, Phase IV (KMG-IV): sequencing the most valuable type-strain genomes for metagenomic binning, comparative biology and taxonomic classification.</title>
        <authorList>
            <person name="Goeker M."/>
        </authorList>
    </citation>
    <scope>NUCLEOTIDE SEQUENCE [LARGE SCALE GENOMIC DNA]</scope>
    <source>
        <strain evidence="3 4">DSM 29007</strain>
    </source>
</reference>
<name>A0A841H2Y8_9BACT</name>
<dbReference type="RefSeq" id="WP_170036495.1">
    <property type="nucleotide sequence ID" value="NZ_JABDTL010000002.1"/>
</dbReference>
<evidence type="ECO:0008006" key="5">
    <source>
        <dbReference type="Google" id="ProtNLM"/>
    </source>
</evidence>
<dbReference type="PROSITE" id="PS51257">
    <property type="entry name" value="PROKAR_LIPOPROTEIN"/>
    <property type="match status" value="1"/>
</dbReference>
<accession>A0A841H2Y8</accession>
<feature type="chain" id="PRO_5032665852" description="DUF4367 domain-containing protein" evidence="2">
    <location>
        <begin position="24"/>
        <end position="208"/>
    </location>
</feature>
<keyword evidence="2" id="KW-0732">Signal</keyword>
<sequence length="208" mass="20957">MTGSNPRNILAIALFLLAGCGGAGPETRAADAAAPSSSSAPSSVEAPASPAAGATETVAAQAGKGGDENPIFIPILPRLRSEVRIPLRLPAVLGWEDEAPDSAFAIVERADSAGYVLMIALASDCDGGNWCRYGSVSGGPVDGDDGVEGTPVALADGVTGHFVDATCGAVCSDSRLWWMENGVRYAVGVKAADAQTLAAVARSAMGQR</sequence>
<evidence type="ECO:0000256" key="1">
    <source>
        <dbReference type="SAM" id="MobiDB-lite"/>
    </source>
</evidence>
<evidence type="ECO:0000313" key="3">
    <source>
        <dbReference type="EMBL" id="MBB6072322.1"/>
    </source>
</evidence>
<keyword evidence="4" id="KW-1185">Reference proteome</keyword>
<proteinExistence type="predicted"/>
<dbReference type="Proteomes" id="UP000582837">
    <property type="component" value="Unassembled WGS sequence"/>
</dbReference>
<evidence type="ECO:0000313" key="4">
    <source>
        <dbReference type="Proteomes" id="UP000582837"/>
    </source>
</evidence>
<feature type="compositionally biased region" description="Low complexity" evidence="1">
    <location>
        <begin position="27"/>
        <end position="62"/>
    </location>
</feature>
<feature type="signal peptide" evidence="2">
    <location>
        <begin position="1"/>
        <end position="23"/>
    </location>
</feature>
<evidence type="ECO:0000256" key="2">
    <source>
        <dbReference type="SAM" id="SignalP"/>
    </source>
</evidence>
<dbReference type="EMBL" id="JACHIA010000014">
    <property type="protein sequence ID" value="MBB6072322.1"/>
    <property type="molecule type" value="Genomic_DNA"/>
</dbReference>
<dbReference type="AlphaFoldDB" id="A0A841H2Y8"/>
<gene>
    <name evidence="3" type="ORF">HNQ61_003984</name>
</gene>
<feature type="region of interest" description="Disordered" evidence="1">
    <location>
        <begin position="27"/>
        <end position="65"/>
    </location>
</feature>
<protein>
    <recommendedName>
        <fullName evidence="5">DUF4367 domain-containing protein</fullName>
    </recommendedName>
</protein>
<organism evidence="3 4">
    <name type="scientific">Longimicrobium terrae</name>
    <dbReference type="NCBI Taxonomy" id="1639882"/>
    <lineage>
        <taxon>Bacteria</taxon>
        <taxon>Pseudomonadati</taxon>
        <taxon>Gemmatimonadota</taxon>
        <taxon>Longimicrobiia</taxon>
        <taxon>Longimicrobiales</taxon>
        <taxon>Longimicrobiaceae</taxon>
        <taxon>Longimicrobium</taxon>
    </lineage>
</organism>